<evidence type="ECO:0008006" key="6">
    <source>
        <dbReference type="Google" id="ProtNLM"/>
    </source>
</evidence>
<dbReference type="InterPro" id="IPR001138">
    <property type="entry name" value="Zn2Cys6_DnaBD"/>
</dbReference>
<dbReference type="CDD" id="cd00067">
    <property type="entry name" value="GAL4"/>
    <property type="match status" value="1"/>
</dbReference>
<dbReference type="AlphaFoldDB" id="A0A8H3A8Z8"/>
<dbReference type="GO" id="GO:0008270">
    <property type="term" value="F:zinc ion binding"/>
    <property type="evidence" value="ECO:0007669"/>
    <property type="project" value="InterPro"/>
</dbReference>
<comment type="subcellular location">
    <subcellularLocation>
        <location evidence="1">Nucleus</location>
    </subcellularLocation>
</comment>
<dbReference type="GO" id="GO:0000981">
    <property type="term" value="F:DNA-binding transcription factor activity, RNA polymerase II-specific"/>
    <property type="evidence" value="ECO:0007669"/>
    <property type="project" value="InterPro"/>
</dbReference>
<organism evidence="4 5">
    <name type="scientific">Rhizoctonia solani</name>
    <dbReference type="NCBI Taxonomy" id="456999"/>
    <lineage>
        <taxon>Eukaryota</taxon>
        <taxon>Fungi</taxon>
        <taxon>Dikarya</taxon>
        <taxon>Basidiomycota</taxon>
        <taxon>Agaricomycotina</taxon>
        <taxon>Agaricomycetes</taxon>
        <taxon>Cantharellales</taxon>
        <taxon>Ceratobasidiaceae</taxon>
        <taxon>Rhizoctonia</taxon>
    </lineage>
</organism>
<name>A0A8H3A8Z8_9AGAM</name>
<reference evidence="4" key="1">
    <citation type="submission" date="2021-01" db="EMBL/GenBank/DDBJ databases">
        <authorList>
            <person name="Kaushik A."/>
        </authorList>
    </citation>
    <scope>NUCLEOTIDE SEQUENCE</scope>
    <source>
        <strain evidence="4">AG3-1AP</strain>
    </source>
</reference>
<dbReference type="InterPro" id="IPR036864">
    <property type="entry name" value="Zn2-C6_fun-type_DNA-bd_sf"/>
</dbReference>
<dbReference type="Proteomes" id="UP000663831">
    <property type="component" value="Unassembled WGS sequence"/>
</dbReference>
<comment type="caution">
    <text evidence="4">The sequence shown here is derived from an EMBL/GenBank/DDBJ whole genome shotgun (WGS) entry which is preliminary data.</text>
</comment>
<protein>
    <recommendedName>
        <fullName evidence="6">Zn(2)-C6 fungal-type domain-containing protein</fullName>
    </recommendedName>
</protein>
<evidence type="ECO:0000256" key="2">
    <source>
        <dbReference type="ARBA" id="ARBA00023242"/>
    </source>
</evidence>
<proteinExistence type="predicted"/>
<dbReference type="Pfam" id="PF11951">
    <property type="entry name" value="Fungal_trans_2"/>
    <property type="match status" value="1"/>
</dbReference>
<evidence type="ECO:0000313" key="5">
    <source>
        <dbReference type="Proteomes" id="UP000663831"/>
    </source>
</evidence>
<feature type="region of interest" description="Disordered" evidence="3">
    <location>
        <begin position="84"/>
        <end position="112"/>
    </location>
</feature>
<accession>A0A8H3A8Z8</accession>
<sequence>MQNLPNNSCNNCLERGKICDGADPICNLCIRDGLFCSGSEFPIRILSPTSLPWLPPGPAETPNETLNGVNELLGGTISTIVSTPSWGGSSRVGTNSNGSSRHSSPSTSCLSTPRTLALDPRVESNTSPFVLGQYIRFVDKVAFRVPPPNIRDDLVLRLRSSTLTFSAMSLGARIIQAMIDNFDDTNWGLYASLIDRLYSHICATTNGMDDHSCLEGRLAGIIDLASFKFVTSDNAAGYELTQKATPTLLRLAYCYPEIWTKQGVISPSQVMLHNKHEIFHFIWVDNIAAMVLGTPTFLPYDTMARGAQRSRMQMEWIWGCPEEFVIQCARINTIRSSGGRYNNGNLWKDIETQIIEWKPTAEKSNDSRDAVARLAVQESWRHAMLIYLYMAVCGVNSADPRVDASMNQITKLVGMVKHTDSFDRHLFVPCLIVGACARQESQRAMVEAKLSSLKAVKMWVVRNADFTMVLEHLWHGKAKNGNATTWDDYVRSRRAILPVAEGWTPVF</sequence>
<keyword evidence="2" id="KW-0539">Nucleus</keyword>
<dbReference type="GO" id="GO:0005634">
    <property type="term" value="C:nucleus"/>
    <property type="evidence" value="ECO:0007669"/>
    <property type="project" value="UniProtKB-SubCell"/>
</dbReference>
<dbReference type="SUPFAM" id="SSF57701">
    <property type="entry name" value="Zn2/Cys6 DNA-binding domain"/>
    <property type="match status" value="1"/>
</dbReference>
<dbReference type="PANTHER" id="PTHR37534:SF46">
    <property type="entry name" value="ZN(II)2CYS6 TRANSCRIPTION FACTOR (EUROFUNG)"/>
    <property type="match status" value="1"/>
</dbReference>
<feature type="compositionally biased region" description="Low complexity" evidence="3">
    <location>
        <begin position="93"/>
        <end position="112"/>
    </location>
</feature>
<dbReference type="InterPro" id="IPR021858">
    <property type="entry name" value="Fun_TF"/>
</dbReference>
<dbReference type="EMBL" id="CAJMWV010000611">
    <property type="protein sequence ID" value="CAE6407128.1"/>
    <property type="molecule type" value="Genomic_DNA"/>
</dbReference>
<evidence type="ECO:0000256" key="1">
    <source>
        <dbReference type="ARBA" id="ARBA00004123"/>
    </source>
</evidence>
<dbReference type="PANTHER" id="PTHR37534">
    <property type="entry name" value="TRANSCRIPTIONAL ACTIVATOR PROTEIN UGA3"/>
    <property type="match status" value="1"/>
</dbReference>
<evidence type="ECO:0000313" key="4">
    <source>
        <dbReference type="EMBL" id="CAE6407128.1"/>
    </source>
</evidence>
<gene>
    <name evidence="4" type="ORF">RDB_LOCUS19131</name>
</gene>
<evidence type="ECO:0000256" key="3">
    <source>
        <dbReference type="SAM" id="MobiDB-lite"/>
    </source>
</evidence>